<organism evidence="9 10">
    <name type="scientific">Cordylochernes scorpioides</name>
    <dbReference type="NCBI Taxonomy" id="51811"/>
    <lineage>
        <taxon>Eukaryota</taxon>
        <taxon>Metazoa</taxon>
        <taxon>Ecdysozoa</taxon>
        <taxon>Arthropoda</taxon>
        <taxon>Chelicerata</taxon>
        <taxon>Arachnida</taxon>
        <taxon>Pseudoscorpiones</taxon>
        <taxon>Cheliferoidea</taxon>
        <taxon>Chernetidae</taxon>
        <taxon>Cordylochernes</taxon>
    </lineage>
</organism>
<dbReference type="InterPro" id="IPR050591">
    <property type="entry name" value="GSK-3"/>
</dbReference>
<keyword evidence="3" id="KW-0808">Transferase</keyword>
<evidence type="ECO:0000256" key="2">
    <source>
        <dbReference type="ARBA" id="ARBA00022527"/>
    </source>
</evidence>
<keyword evidence="7" id="KW-0812">Transmembrane</keyword>
<keyword evidence="10" id="KW-1185">Reference proteome</keyword>
<keyword evidence="7" id="KW-0472">Membrane</keyword>
<comment type="similarity">
    <text evidence="1">Belongs to the protein kinase superfamily. CMGC Ser/Thr protein kinase family. GSK-3 subfamily.</text>
</comment>
<dbReference type="Gene3D" id="1.10.510.10">
    <property type="entry name" value="Transferase(Phosphotransferase) domain 1"/>
    <property type="match status" value="1"/>
</dbReference>
<evidence type="ECO:0000256" key="1">
    <source>
        <dbReference type="ARBA" id="ARBA00005527"/>
    </source>
</evidence>
<gene>
    <name evidence="9" type="ORF">LAZ67_8003675</name>
</gene>
<dbReference type="InterPro" id="IPR008271">
    <property type="entry name" value="Ser/Thr_kinase_AS"/>
</dbReference>
<dbReference type="Proteomes" id="UP001235939">
    <property type="component" value="Chromosome 08"/>
</dbReference>
<accession>A0ABY6KTQ8</accession>
<dbReference type="SUPFAM" id="SSF56112">
    <property type="entry name" value="Protein kinase-like (PK-like)"/>
    <property type="match status" value="1"/>
</dbReference>
<reference evidence="9 10" key="1">
    <citation type="submission" date="2022-01" db="EMBL/GenBank/DDBJ databases">
        <title>A chromosomal length assembly of Cordylochernes scorpioides.</title>
        <authorList>
            <person name="Zeh D."/>
            <person name="Zeh J."/>
        </authorList>
    </citation>
    <scope>NUCLEOTIDE SEQUENCE [LARGE SCALE GENOMIC DNA]</scope>
    <source>
        <strain evidence="9">IN4F17</strain>
        <tissue evidence="9">Whole Body</tissue>
    </source>
</reference>
<dbReference type="PANTHER" id="PTHR24057:SF0">
    <property type="entry name" value="PROTEIN KINASE SHAGGY-RELATED"/>
    <property type="match status" value="1"/>
</dbReference>
<dbReference type="Pfam" id="PF00069">
    <property type="entry name" value="Pkinase"/>
    <property type="match status" value="2"/>
</dbReference>
<keyword evidence="5" id="KW-0418">Kinase</keyword>
<dbReference type="EMBL" id="CP092870">
    <property type="protein sequence ID" value="UYV71551.1"/>
    <property type="molecule type" value="Genomic_DNA"/>
</dbReference>
<evidence type="ECO:0000313" key="9">
    <source>
        <dbReference type="EMBL" id="UYV71551.1"/>
    </source>
</evidence>
<keyword evidence="2" id="KW-0723">Serine/threonine-protein kinase</keyword>
<keyword evidence="7" id="KW-1133">Transmembrane helix</keyword>
<sequence>MFLSLVMEYLPSTVHLPKRIQSHKPFYIKVLSFTERLFYYSNMASVREVSSSVNVLLWRFYCIYSASTGLLQLYMYQLLRSLAYLHSLGICHRDIKPDNLLVDHRSGVLKLCDFGRSYFPVALIYNPNCALWILYYSIIQQKKCSSAKQLVHDGTDTLNITSSFYRAPELYLEALTYTTMIGRQHGCHCKLRDCEGCVDMWSAGCVLAELVTGYPIFTGESHNQLHNIMKLMGTPTLQQLRDMNSPRNSLPLCLPTPLCHLFPPSMRPSGPKLLSQLLQYSPRKRLQPLEACAHKFFKELRDPNTCMPDGRPLPPLFNFTTEVHMVQAMIIMVGRRSRRLLLLHVVQAMIIMVTNHILQNIIHSWGGKKKKLTPDCVKKENCPMDPPAIKVRAYPLKSLGYVEPDVGYSVTSQCQDGGQEQPRGVLRTTGLCQHRDAEQAGHTVE</sequence>
<feature type="non-terminal residue" evidence="9">
    <location>
        <position position="1"/>
    </location>
</feature>
<dbReference type="PANTHER" id="PTHR24057">
    <property type="entry name" value="GLYCOGEN SYNTHASE KINASE-3 ALPHA"/>
    <property type="match status" value="1"/>
</dbReference>
<dbReference type="InterPro" id="IPR000719">
    <property type="entry name" value="Prot_kinase_dom"/>
</dbReference>
<protein>
    <submittedName>
        <fullName evidence="9">GSK3B</fullName>
    </submittedName>
</protein>
<keyword evidence="6" id="KW-0067">ATP-binding</keyword>
<evidence type="ECO:0000256" key="7">
    <source>
        <dbReference type="SAM" id="Phobius"/>
    </source>
</evidence>
<evidence type="ECO:0000256" key="5">
    <source>
        <dbReference type="ARBA" id="ARBA00022777"/>
    </source>
</evidence>
<dbReference type="PROSITE" id="PS00108">
    <property type="entry name" value="PROTEIN_KINASE_ST"/>
    <property type="match status" value="1"/>
</dbReference>
<evidence type="ECO:0000256" key="4">
    <source>
        <dbReference type="ARBA" id="ARBA00022741"/>
    </source>
</evidence>
<feature type="transmembrane region" description="Helical" evidence="7">
    <location>
        <begin position="340"/>
        <end position="358"/>
    </location>
</feature>
<dbReference type="SMART" id="SM00220">
    <property type="entry name" value="S_TKc"/>
    <property type="match status" value="1"/>
</dbReference>
<evidence type="ECO:0000313" key="10">
    <source>
        <dbReference type="Proteomes" id="UP001235939"/>
    </source>
</evidence>
<dbReference type="PROSITE" id="PS50011">
    <property type="entry name" value="PROTEIN_KINASE_DOM"/>
    <property type="match status" value="1"/>
</dbReference>
<feature type="domain" description="Protein kinase" evidence="8">
    <location>
        <begin position="1"/>
        <end position="297"/>
    </location>
</feature>
<evidence type="ECO:0000256" key="6">
    <source>
        <dbReference type="ARBA" id="ARBA00022840"/>
    </source>
</evidence>
<name>A0ABY6KTQ8_9ARAC</name>
<evidence type="ECO:0000259" key="8">
    <source>
        <dbReference type="PROSITE" id="PS50011"/>
    </source>
</evidence>
<keyword evidence="4" id="KW-0547">Nucleotide-binding</keyword>
<evidence type="ECO:0000256" key="3">
    <source>
        <dbReference type="ARBA" id="ARBA00022679"/>
    </source>
</evidence>
<proteinExistence type="inferred from homology"/>
<dbReference type="InterPro" id="IPR011009">
    <property type="entry name" value="Kinase-like_dom_sf"/>
</dbReference>